<organism evidence="2 3">
    <name type="scientific">Arcobacter aquimarinus</name>
    <dbReference type="NCBI Taxonomy" id="1315211"/>
    <lineage>
        <taxon>Bacteria</taxon>
        <taxon>Pseudomonadati</taxon>
        <taxon>Campylobacterota</taxon>
        <taxon>Epsilonproteobacteria</taxon>
        <taxon>Campylobacterales</taxon>
        <taxon>Arcobacteraceae</taxon>
        <taxon>Arcobacter</taxon>
    </lineage>
</organism>
<accession>A0AAE7E2F8</accession>
<name>A0AAE7E2F8_9BACT</name>
<keyword evidence="1" id="KW-1133">Transmembrane helix</keyword>
<dbReference type="RefSeq" id="WP_171920704.1">
    <property type="nucleotide sequence ID" value="NZ_CBCSAE010000005.1"/>
</dbReference>
<evidence type="ECO:0000313" key="3">
    <source>
        <dbReference type="Proteomes" id="UP000502065"/>
    </source>
</evidence>
<keyword evidence="3" id="KW-1185">Reference proteome</keyword>
<keyword evidence="1" id="KW-0812">Transmembrane</keyword>
<dbReference type="Proteomes" id="UP000502065">
    <property type="component" value="Chromosome"/>
</dbReference>
<sequence>MNNFSSLEKLTLFEIEVTQKISDSNIRNFLLSFFKIQNFIYKDTDKIFLSYIDELKIYQLLIFNEEEKYFDFQLFEEYYKEIEIENSIDLYICNNFFCLYKNGEFYYLQKIILEISNDELFEYINNKFGNKINKYKFISENEMVRLKDKYLNNPKKKELKLINLRKKYSFCFYILYIFILIKVMVLYFFFNFNIEEKNNDIDNNLQIEIFKKEHQFISFEEKISLLLEKIDSNNLDLISLEFNQNRLKIVLNSDIKENIYSFLEENKAIFLSSSINFLENKSLYEVVINVKLF</sequence>
<gene>
    <name evidence="2" type="ORF">AAQM_1853</name>
</gene>
<dbReference type="EMBL" id="CP030944">
    <property type="protein sequence ID" value="QKE26591.1"/>
    <property type="molecule type" value="Genomic_DNA"/>
</dbReference>
<dbReference type="KEGG" id="aaqi:AAQM_1853"/>
<feature type="transmembrane region" description="Helical" evidence="1">
    <location>
        <begin position="170"/>
        <end position="190"/>
    </location>
</feature>
<keyword evidence="1" id="KW-0472">Membrane</keyword>
<evidence type="ECO:0000256" key="1">
    <source>
        <dbReference type="SAM" id="Phobius"/>
    </source>
</evidence>
<proteinExistence type="predicted"/>
<reference evidence="2 3" key="1">
    <citation type="submission" date="2018-07" db="EMBL/GenBank/DDBJ databases">
        <title>Identification of phenol metabolism pathways in Arcobacter.</title>
        <authorList>
            <person name="Miller W.G."/>
            <person name="Yee E."/>
            <person name="Bono J.L."/>
        </authorList>
    </citation>
    <scope>NUCLEOTIDE SEQUENCE [LARGE SCALE GENOMIC DNA]</scope>
    <source>
        <strain evidence="2 3">W63</strain>
    </source>
</reference>
<evidence type="ECO:0000313" key="2">
    <source>
        <dbReference type="EMBL" id="QKE26591.1"/>
    </source>
</evidence>
<protein>
    <submittedName>
        <fullName evidence="2">Uncharacterized protein</fullName>
    </submittedName>
</protein>
<dbReference type="AlphaFoldDB" id="A0AAE7E2F8"/>